<dbReference type="InterPro" id="IPR003661">
    <property type="entry name" value="HisK_dim/P_dom"/>
</dbReference>
<dbReference type="GO" id="GO:0007234">
    <property type="term" value="P:osmosensory signaling via phosphorelay pathway"/>
    <property type="evidence" value="ECO:0007669"/>
    <property type="project" value="TreeGrafter"/>
</dbReference>
<dbReference type="EC" id="2.7.13.3" evidence="3"/>
<dbReference type="PANTHER" id="PTHR42878:SF7">
    <property type="entry name" value="SENSOR HISTIDINE KINASE GLRK"/>
    <property type="match status" value="1"/>
</dbReference>
<dbReference type="SUPFAM" id="SSF55785">
    <property type="entry name" value="PYP-like sensor domain (PAS domain)"/>
    <property type="match status" value="1"/>
</dbReference>
<accession>A0AAU9EG00</accession>
<dbReference type="Proteomes" id="UP001366166">
    <property type="component" value="Chromosome"/>
</dbReference>
<dbReference type="InterPro" id="IPR003594">
    <property type="entry name" value="HATPase_dom"/>
</dbReference>
<dbReference type="Pfam" id="PF13188">
    <property type="entry name" value="PAS_8"/>
    <property type="match status" value="1"/>
</dbReference>
<dbReference type="GO" id="GO:0000156">
    <property type="term" value="F:phosphorelay response regulator activity"/>
    <property type="evidence" value="ECO:0007669"/>
    <property type="project" value="TreeGrafter"/>
</dbReference>
<dbReference type="SMART" id="SM00091">
    <property type="entry name" value="PAS"/>
    <property type="match status" value="1"/>
</dbReference>
<keyword evidence="11" id="KW-0902">Two-component regulatory system</keyword>
<dbReference type="CDD" id="cd00075">
    <property type="entry name" value="HATPase"/>
    <property type="match status" value="1"/>
</dbReference>
<evidence type="ECO:0000256" key="2">
    <source>
        <dbReference type="ARBA" id="ARBA00004141"/>
    </source>
</evidence>
<dbReference type="CDD" id="cd00082">
    <property type="entry name" value="HisKA"/>
    <property type="match status" value="1"/>
</dbReference>
<name>A0AAU9EG00_9BACT</name>
<dbReference type="Gene3D" id="3.30.450.20">
    <property type="entry name" value="PAS domain"/>
    <property type="match status" value="1"/>
</dbReference>
<keyword evidence="13" id="KW-0175">Coiled coil</keyword>
<dbReference type="Gene3D" id="3.30.565.10">
    <property type="entry name" value="Histidine kinase-like ATPase, C-terminal domain"/>
    <property type="match status" value="1"/>
</dbReference>
<protein>
    <recommendedName>
        <fullName evidence="3">histidine kinase</fullName>
        <ecNumber evidence="3">2.7.13.3</ecNumber>
    </recommendedName>
</protein>
<dbReference type="InterPro" id="IPR035965">
    <property type="entry name" value="PAS-like_dom_sf"/>
</dbReference>
<dbReference type="NCBIfam" id="TIGR00229">
    <property type="entry name" value="sensory_box"/>
    <property type="match status" value="1"/>
</dbReference>
<dbReference type="InterPro" id="IPR004358">
    <property type="entry name" value="Sig_transdc_His_kin-like_C"/>
</dbReference>
<dbReference type="PROSITE" id="PS50885">
    <property type="entry name" value="HAMP"/>
    <property type="match status" value="1"/>
</dbReference>
<keyword evidence="8" id="KW-0418">Kinase</keyword>
<proteinExistence type="predicted"/>
<dbReference type="SMART" id="SM00387">
    <property type="entry name" value="HATPase_c"/>
    <property type="match status" value="1"/>
</dbReference>
<gene>
    <name evidence="18" type="ORF">FAK_24930</name>
</gene>
<dbReference type="PANTHER" id="PTHR42878">
    <property type="entry name" value="TWO-COMPONENT HISTIDINE KINASE"/>
    <property type="match status" value="1"/>
</dbReference>
<dbReference type="PROSITE" id="PS50109">
    <property type="entry name" value="HIS_KIN"/>
    <property type="match status" value="1"/>
</dbReference>
<evidence type="ECO:0000256" key="10">
    <source>
        <dbReference type="ARBA" id="ARBA00022989"/>
    </source>
</evidence>
<keyword evidence="12 14" id="KW-0472">Membrane</keyword>
<comment type="subcellular location">
    <subcellularLocation>
        <location evidence="2">Membrane</location>
        <topology evidence="2">Multi-pass membrane protein</topology>
    </subcellularLocation>
</comment>
<dbReference type="InterPro" id="IPR036890">
    <property type="entry name" value="HATPase_C_sf"/>
</dbReference>
<dbReference type="InterPro" id="IPR005467">
    <property type="entry name" value="His_kinase_dom"/>
</dbReference>
<evidence type="ECO:0000256" key="12">
    <source>
        <dbReference type="ARBA" id="ARBA00023136"/>
    </source>
</evidence>
<dbReference type="Pfam" id="PF02518">
    <property type="entry name" value="HATPase_c"/>
    <property type="match status" value="1"/>
</dbReference>
<dbReference type="FunFam" id="3.30.565.10:FF:000006">
    <property type="entry name" value="Sensor histidine kinase WalK"/>
    <property type="match status" value="1"/>
</dbReference>
<sequence>MRAQDFSRIWLWLIAAVGLVCLTWASLGGYLDYVAWQRSPQDLEWRRWLAWSLFLRGMGLAAVLAALAGWFLLRRRIDRQIDTLVEACHAMALGEASPLPDSPQRLQDMGRLSLAIQVMHEALLDYLNLYRRFFDAAPDMFLSLAPAGQRILDANTAFCRTLGLLKDEVLGQPVNRFVKLDKGWERALSEGGELITGSIHGPSGIIRVEASISLEGASGGQPWVLGTILRDVTLRDALYSELLQKSTALEKALEEIKSVEELKDEFLTTLSHELKTPLVSLKGFLQLLRQGKASEDQGQKYLEICWRNLNKLETQINNLLDLARLSHSKEQYSLEPVDLAALLRTSAENLQAAAAERKVAIDVSHVPEEPLKVRGHHGKLVQLVDNLVLNAVKYNNENGEVHLDLQQQGQEVMLKVADSGVGIDREHMAVIFNRFYRADLSGTGRLEGLGIGLSLVQEIVKLHNGDIRVESEPGQGTTFTVTLEAAS</sequence>
<evidence type="ECO:0000259" key="15">
    <source>
        <dbReference type="PROSITE" id="PS50109"/>
    </source>
</evidence>
<dbReference type="SUPFAM" id="SSF55874">
    <property type="entry name" value="ATPase domain of HSP90 chaperone/DNA topoisomerase II/histidine kinase"/>
    <property type="match status" value="1"/>
</dbReference>
<dbReference type="InterPro" id="IPR050351">
    <property type="entry name" value="BphY/WalK/GraS-like"/>
</dbReference>
<evidence type="ECO:0000256" key="7">
    <source>
        <dbReference type="ARBA" id="ARBA00022741"/>
    </source>
</evidence>
<dbReference type="GO" id="GO:0016020">
    <property type="term" value="C:membrane"/>
    <property type="evidence" value="ECO:0007669"/>
    <property type="project" value="UniProtKB-SubCell"/>
</dbReference>
<dbReference type="InterPro" id="IPR000014">
    <property type="entry name" value="PAS"/>
</dbReference>
<feature type="transmembrane region" description="Helical" evidence="14">
    <location>
        <begin position="51"/>
        <end position="73"/>
    </location>
</feature>
<dbReference type="Pfam" id="PF00512">
    <property type="entry name" value="HisKA"/>
    <property type="match status" value="1"/>
</dbReference>
<keyword evidence="6 14" id="KW-0812">Transmembrane</keyword>
<evidence type="ECO:0000256" key="9">
    <source>
        <dbReference type="ARBA" id="ARBA00022840"/>
    </source>
</evidence>
<dbReference type="SUPFAM" id="SSF47384">
    <property type="entry name" value="Homodimeric domain of signal transducing histidine kinase"/>
    <property type="match status" value="1"/>
</dbReference>
<evidence type="ECO:0000256" key="4">
    <source>
        <dbReference type="ARBA" id="ARBA00022553"/>
    </source>
</evidence>
<feature type="coiled-coil region" evidence="13">
    <location>
        <begin position="242"/>
        <end position="269"/>
    </location>
</feature>
<dbReference type="AlphaFoldDB" id="A0AAU9EG00"/>
<dbReference type="SMART" id="SM00388">
    <property type="entry name" value="HisKA"/>
    <property type="match status" value="1"/>
</dbReference>
<dbReference type="GO" id="GO:0030295">
    <property type="term" value="F:protein kinase activator activity"/>
    <property type="evidence" value="ECO:0007669"/>
    <property type="project" value="TreeGrafter"/>
</dbReference>
<dbReference type="CDD" id="cd00130">
    <property type="entry name" value="PAS"/>
    <property type="match status" value="1"/>
</dbReference>
<feature type="transmembrane region" description="Helical" evidence="14">
    <location>
        <begin position="9"/>
        <end position="31"/>
    </location>
</feature>
<feature type="domain" description="PAS" evidence="16">
    <location>
        <begin position="126"/>
        <end position="172"/>
    </location>
</feature>
<feature type="domain" description="HAMP" evidence="17">
    <location>
        <begin position="75"/>
        <end position="128"/>
    </location>
</feature>
<keyword evidence="10 14" id="KW-1133">Transmembrane helix</keyword>
<evidence type="ECO:0000313" key="18">
    <source>
        <dbReference type="EMBL" id="BEQ15427.1"/>
    </source>
</evidence>
<dbReference type="Gene3D" id="1.10.287.130">
    <property type="match status" value="1"/>
</dbReference>
<keyword evidence="9" id="KW-0067">ATP-binding</keyword>
<dbReference type="InterPro" id="IPR003660">
    <property type="entry name" value="HAMP_dom"/>
</dbReference>
<keyword evidence="19" id="KW-1185">Reference proteome</keyword>
<dbReference type="EMBL" id="AP028679">
    <property type="protein sequence ID" value="BEQ15427.1"/>
    <property type="molecule type" value="Genomic_DNA"/>
</dbReference>
<comment type="catalytic activity">
    <reaction evidence="1">
        <text>ATP + protein L-histidine = ADP + protein N-phospho-L-histidine.</text>
        <dbReference type="EC" id="2.7.13.3"/>
    </reaction>
</comment>
<keyword evidence="7" id="KW-0547">Nucleotide-binding</keyword>
<evidence type="ECO:0000256" key="5">
    <source>
        <dbReference type="ARBA" id="ARBA00022679"/>
    </source>
</evidence>
<keyword evidence="5" id="KW-0808">Transferase</keyword>
<dbReference type="KEGG" id="dmp:FAK_24930"/>
<dbReference type="PROSITE" id="PS50112">
    <property type="entry name" value="PAS"/>
    <property type="match status" value="1"/>
</dbReference>
<evidence type="ECO:0000313" key="19">
    <source>
        <dbReference type="Proteomes" id="UP001366166"/>
    </source>
</evidence>
<evidence type="ECO:0000256" key="8">
    <source>
        <dbReference type="ARBA" id="ARBA00022777"/>
    </source>
</evidence>
<organism evidence="18 19">
    <name type="scientific">Desulfoferula mesophila</name>
    <dbReference type="NCBI Taxonomy" id="3058419"/>
    <lineage>
        <taxon>Bacteria</taxon>
        <taxon>Pseudomonadati</taxon>
        <taxon>Thermodesulfobacteriota</taxon>
        <taxon>Desulfarculia</taxon>
        <taxon>Desulfarculales</taxon>
        <taxon>Desulfarculaceae</taxon>
        <taxon>Desulfoferula</taxon>
    </lineage>
</organism>
<dbReference type="PRINTS" id="PR00344">
    <property type="entry name" value="BCTRLSENSOR"/>
</dbReference>
<feature type="domain" description="Histidine kinase" evidence="15">
    <location>
        <begin position="269"/>
        <end position="487"/>
    </location>
</feature>
<evidence type="ECO:0000259" key="17">
    <source>
        <dbReference type="PROSITE" id="PS50885"/>
    </source>
</evidence>
<evidence type="ECO:0000256" key="1">
    <source>
        <dbReference type="ARBA" id="ARBA00000085"/>
    </source>
</evidence>
<dbReference type="InterPro" id="IPR036097">
    <property type="entry name" value="HisK_dim/P_sf"/>
</dbReference>
<evidence type="ECO:0000256" key="3">
    <source>
        <dbReference type="ARBA" id="ARBA00012438"/>
    </source>
</evidence>
<evidence type="ECO:0000259" key="16">
    <source>
        <dbReference type="PROSITE" id="PS50112"/>
    </source>
</evidence>
<evidence type="ECO:0000256" key="14">
    <source>
        <dbReference type="SAM" id="Phobius"/>
    </source>
</evidence>
<reference evidence="19" key="1">
    <citation type="journal article" date="2023" name="Arch. Microbiol.">
        <title>Desulfoferula mesophilus gen. nov. sp. nov., a mesophilic sulfate-reducing bacterium isolated from a brackish lake sediment.</title>
        <authorList>
            <person name="Watanabe T."/>
            <person name="Yabe T."/>
            <person name="Tsuji J.M."/>
            <person name="Fukui M."/>
        </authorList>
    </citation>
    <scope>NUCLEOTIDE SEQUENCE [LARGE SCALE GENOMIC DNA]</scope>
    <source>
        <strain evidence="19">12FAK</strain>
    </source>
</reference>
<evidence type="ECO:0000256" key="13">
    <source>
        <dbReference type="SAM" id="Coils"/>
    </source>
</evidence>
<dbReference type="GO" id="GO:0005524">
    <property type="term" value="F:ATP binding"/>
    <property type="evidence" value="ECO:0007669"/>
    <property type="project" value="UniProtKB-KW"/>
</dbReference>
<dbReference type="GO" id="GO:0000155">
    <property type="term" value="F:phosphorelay sensor kinase activity"/>
    <property type="evidence" value="ECO:0007669"/>
    <property type="project" value="InterPro"/>
</dbReference>
<keyword evidence="4" id="KW-0597">Phosphoprotein</keyword>
<dbReference type="RefSeq" id="WP_338599808.1">
    <property type="nucleotide sequence ID" value="NZ_AP028679.1"/>
</dbReference>
<evidence type="ECO:0000256" key="6">
    <source>
        <dbReference type="ARBA" id="ARBA00022692"/>
    </source>
</evidence>
<evidence type="ECO:0000256" key="11">
    <source>
        <dbReference type="ARBA" id="ARBA00023012"/>
    </source>
</evidence>